<feature type="region of interest" description="Disordered" evidence="1">
    <location>
        <begin position="1"/>
        <end position="31"/>
    </location>
</feature>
<protein>
    <submittedName>
        <fullName evidence="2">Uncharacterized protein</fullName>
    </submittedName>
</protein>
<sequence>MTKTEGVTSEEVQPKPKKRGRKAKGEENTSGVFVMQCDPEEDADIISYMNTVPKSYVLKQAVRLWMQEEQKRKNPMQVQGNSLEVTALLQQILQGQQVPNASPVQSEVPQPVVKQAQVEEEKENNEMPKMNSAAKSILSKNRKNR</sequence>
<dbReference type="EMBL" id="LJKE01000022">
    <property type="protein sequence ID" value="KZD70935.1"/>
    <property type="molecule type" value="Genomic_DNA"/>
</dbReference>
<organism evidence="2 3">
    <name type="scientific">Bacillus cereus</name>
    <dbReference type="NCBI Taxonomy" id="1396"/>
    <lineage>
        <taxon>Bacteria</taxon>
        <taxon>Bacillati</taxon>
        <taxon>Bacillota</taxon>
        <taxon>Bacilli</taxon>
        <taxon>Bacillales</taxon>
        <taxon>Bacillaceae</taxon>
        <taxon>Bacillus</taxon>
        <taxon>Bacillus cereus group</taxon>
    </lineage>
</organism>
<comment type="caution">
    <text evidence="2">The sequence shown here is derived from an EMBL/GenBank/DDBJ whole genome shotgun (WGS) entry which is preliminary data.</text>
</comment>
<evidence type="ECO:0000256" key="1">
    <source>
        <dbReference type="SAM" id="MobiDB-lite"/>
    </source>
</evidence>
<dbReference type="PATRIC" id="fig|1396.535.peg.4834"/>
<gene>
    <name evidence="2" type="ORF">B4088_0991</name>
</gene>
<reference evidence="2 3" key="1">
    <citation type="submission" date="2015-09" db="EMBL/GenBank/DDBJ databases">
        <title>Bacillus cereus food isolates.</title>
        <authorList>
            <person name="Boekhorst J."/>
        </authorList>
    </citation>
    <scope>NUCLEOTIDE SEQUENCE [LARGE SCALE GENOMIC DNA]</scope>
    <source>
        <strain evidence="2 3">B4088</strain>
    </source>
</reference>
<dbReference type="RefSeq" id="WP_063260155.1">
    <property type="nucleotide sequence ID" value="NZ_LJKE01000022.1"/>
</dbReference>
<feature type="region of interest" description="Disordered" evidence="1">
    <location>
        <begin position="118"/>
        <end position="145"/>
    </location>
</feature>
<evidence type="ECO:0000313" key="3">
    <source>
        <dbReference type="Proteomes" id="UP000076482"/>
    </source>
</evidence>
<proteinExistence type="predicted"/>
<feature type="compositionally biased region" description="Polar residues" evidence="1">
    <location>
        <begin position="1"/>
        <end position="11"/>
    </location>
</feature>
<dbReference type="AlphaFoldDB" id="A0A164QBY3"/>
<dbReference type="Proteomes" id="UP000076482">
    <property type="component" value="Unassembled WGS sequence"/>
</dbReference>
<name>A0A164QBY3_BACCE</name>
<evidence type="ECO:0000313" key="2">
    <source>
        <dbReference type="EMBL" id="KZD70935.1"/>
    </source>
</evidence>
<accession>A0A164QBY3</accession>